<organism evidence="2 3">
    <name type="scientific">Bermanella marisrubri</name>
    <dbReference type="NCBI Taxonomy" id="207949"/>
    <lineage>
        <taxon>Bacteria</taxon>
        <taxon>Pseudomonadati</taxon>
        <taxon>Pseudomonadota</taxon>
        <taxon>Gammaproteobacteria</taxon>
        <taxon>Oceanospirillales</taxon>
        <taxon>Oceanospirillaceae</taxon>
        <taxon>Bermanella</taxon>
    </lineage>
</organism>
<proteinExistence type="predicted"/>
<dbReference type="EMBL" id="AAQH01000019">
    <property type="protein sequence ID" value="EAT11327.1"/>
    <property type="molecule type" value="Genomic_DNA"/>
</dbReference>
<evidence type="ECO:0000313" key="3">
    <source>
        <dbReference type="Proteomes" id="UP000004263"/>
    </source>
</evidence>
<comment type="caution">
    <text evidence="2">The sequence shown here is derived from an EMBL/GenBank/DDBJ whole genome shotgun (WGS) entry which is preliminary data.</text>
</comment>
<dbReference type="InterPro" id="IPR014710">
    <property type="entry name" value="RmlC-like_jellyroll"/>
</dbReference>
<dbReference type="InterPro" id="IPR011051">
    <property type="entry name" value="RmlC_Cupin_sf"/>
</dbReference>
<feature type="domain" description="ChrR-like cupin" evidence="1">
    <location>
        <begin position="107"/>
        <end position="199"/>
    </location>
</feature>
<dbReference type="STRING" id="207949.RED65_12907"/>
<dbReference type="Gene3D" id="2.60.120.10">
    <property type="entry name" value="Jelly Rolls"/>
    <property type="match status" value="1"/>
</dbReference>
<dbReference type="Gene3D" id="1.10.10.1320">
    <property type="entry name" value="Anti-sigma factor, zinc-finger domain"/>
    <property type="match status" value="1"/>
</dbReference>
<keyword evidence="3" id="KW-1185">Reference proteome</keyword>
<dbReference type="InterPro" id="IPR025979">
    <property type="entry name" value="ChrR-like_cupin_dom"/>
</dbReference>
<gene>
    <name evidence="2" type="ORF">RED65_12907</name>
</gene>
<dbReference type="InterPro" id="IPR041916">
    <property type="entry name" value="Anti_sigma_zinc_sf"/>
</dbReference>
<name>Q1MZD9_9GAMM</name>
<dbReference type="RefSeq" id="WP_007018584.1">
    <property type="nucleotide sequence ID" value="NZ_CH724117.1"/>
</dbReference>
<dbReference type="Proteomes" id="UP000004263">
    <property type="component" value="Unassembled WGS sequence"/>
</dbReference>
<dbReference type="SUPFAM" id="SSF51182">
    <property type="entry name" value="RmlC-like cupins"/>
    <property type="match status" value="1"/>
</dbReference>
<dbReference type="InterPro" id="IPR012807">
    <property type="entry name" value="Anti-sigma_ChrR"/>
</dbReference>
<sequence>MANYHPNAELLMQFAAGQLDNALGIMVACHIQQCPHCRNQVRTYERLGGELLETMWTKADDNIVVSEDLLSKTIARLGDSRSSSASAEDTGVDKNIPKPLRRFVPKNFDDLPWYGFSSNIQQYDLNFGDDNQYVAKFYKIKAGKELPEHTHKGNEFTLVMSGAFSDEAGSYHSGDFILANEQTQHSPRAHNDMDCICFAVMDAPLKLTGFWGALINPFLR</sequence>
<dbReference type="NCBIfam" id="TIGR02451">
    <property type="entry name" value="anti_sig_ChrR"/>
    <property type="match status" value="1"/>
</dbReference>
<accession>Q1MZD9</accession>
<dbReference type="AlphaFoldDB" id="Q1MZD9"/>
<evidence type="ECO:0000259" key="1">
    <source>
        <dbReference type="Pfam" id="PF12973"/>
    </source>
</evidence>
<dbReference type="Pfam" id="PF12973">
    <property type="entry name" value="Cupin_7"/>
    <property type="match status" value="1"/>
</dbReference>
<protein>
    <submittedName>
        <fullName evidence="2">Anti-sigma factor</fullName>
    </submittedName>
</protein>
<dbReference type="HOGENOM" id="CLU_090912_0_0_6"/>
<reference evidence="2 3" key="1">
    <citation type="submission" date="2006-03" db="EMBL/GenBank/DDBJ databases">
        <authorList>
            <person name="Pinhassi J."/>
            <person name="Pedros-Alio C."/>
            <person name="Ferriera S."/>
            <person name="Johnson J."/>
            <person name="Kravitz S."/>
            <person name="Halpern A."/>
            <person name="Remington K."/>
            <person name="Beeson K."/>
            <person name="Tran B."/>
            <person name="Rogers Y.-H."/>
            <person name="Friedman R."/>
            <person name="Venter J.C."/>
        </authorList>
    </citation>
    <scope>NUCLEOTIDE SEQUENCE [LARGE SCALE GENOMIC DNA]</scope>
    <source>
        <strain evidence="2 3">RED65</strain>
    </source>
</reference>
<dbReference type="OrthoDB" id="2988517at2"/>
<dbReference type="CDD" id="cd20301">
    <property type="entry name" value="cupin_ChrR"/>
    <property type="match status" value="1"/>
</dbReference>
<evidence type="ECO:0000313" key="2">
    <source>
        <dbReference type="EMBL" id="EAT11327.1"/>
    </source>
</evidence>